<accession>A0ABT6X859</accession>
<comment type="caution">
    <text evidence="1">The sequence shown here is derived from an EMBL/GenBank/DDBJ whole genome shotgun (WGS) entry which is preliminary data.</text>
</comment>
<keyword evidence="2" id="KW-1185">Reference proteome</keyword>
<proteinExistence type="predicted"/>
<dbReference type="InterPro" id="IPR006429">
    <property type="entry name" value="Phage_lambda_portal"/>
</dbReference>
<evidence type="ECO:0000313" key="2">
    <source>
        <dbReference type="Proteomes" id="UP001431902"/>
    </source>
</evidence>
<sequence>MQDHRIAPANVLERGIAAAFPGWALKRSISRMGLEHARGYDAAKSGRRTSGWTATGGSANAELGEGLSRIRNRARDTILNNEYAKRAVGVFGSNVVGYGISIVPANKAEAKKWNAWSNSLACDADGTGNLAANIKLAVTERFGAGEVLIRRRWRKATDGYAIPMQIQVLEADHLDESKTGPLANGNYCILGKEFDALGTCVAYWIYPEHPGEMTGWRTSSFISKRVPASEIIHYYKRDRPSAVRGVSELAVSLMRYRDLADWHDAELVRKKMEACIMAIISSEKPDKALGLSSTNGVEKMRPGLIARIGASEQVTFNSPQASGAGGEFSRFELHALAVGSGITYAQLTGDMSQANFASNRMGLIEFRGLIEQEQWLSLVPVVLQRIRTWWREAAALQGVPLGDQDLDAYTMPAKPQVDPLKDAMTAKETIRGGGMTVSEWLREKGTTLDAYIAERQAEQKKLAEANIVLDTDAATSELGLTGAEMLKTPPVA</sequence>
<evidence type="ECO:0000313" key="1">
    <source>
        <dbReference type="EMBL" id="MDI9234327.1"/>
    </source>
</evidence>
<reference evidence="1" key="1">
    <citation type="submission" date="2023-05" db="EMBL/GenBank/DDBJ databases">
        <title>Limnohabitans sp. strain HM2-2 Genome sequencing and assembly.</title>
        <authorList>
            <person name="Jung Y."/>
        </authorList>
    </citation>
    <scope>NUCLEOTIDE SEQUENCE</scope>
    <source>
        <strain evidence="1">HM2-2</strain>
    </source>
</reference>
<name>A0ABT6X859_9BURK</name>
<dbReference type="RefSeq" id="WP_283224701.1">
    <property type="nucleotide sequence ID" value="NZ_JASGBH010000007.1"/>
</dbReference>
<dbReference type="NCBIfam" id="TIGR01539">
    <property type="entry name" value="portal_lambda"/>
    <property type="match status" value="1"/>
</dbReference>
<dbReference type="EMBL" id="JASGBH010000007">
    <property type="protein sequence ID" value="MDI9234327.1"/>
    <property type="molecule type" value="Genomic_DNA"/>
</dbReference>
<dbReference type="Pfam" id="PF05136">
    <property type="entry name" value="Phage_portal_2"/>
    <property type="match status" value="1"/>
</dbReference>
<dbReference type="Proteomes" id="UP001431902">
    <property type="component" value="Unassembled WGS sequence"/>
</dbReference>
<gene>
    <name evidence="1" type="ORF">QLQ16_10810</name>
</gene>
<organism evidence="1 2">
    <name type="scientific">Limnohabitans lacus</name>
    <dbReference type="NCBI Taxonomy" id="3045173"/>
    <lineage>
        <taxon>Bacteria</taxon>
        <taxon>Pseudomonadati</taxon>
        <taxon>Pseudomonadota</taxon>
        <taxon>Betaproteobacteria</taxon>
        <taxon>Burkholderiales</taxon>
        <taxon>Comamonadaceae</taxon>
        <taxon>Limnohabitans</taxon>
    </lineage>
</organism>
<protein>
    <submittedName>
        <fullName evidence="1">Phage portal protein</fullName>
    </submittedName>
</protein>